<proteinExistence type="predicted"/>
<feature type="region of interest" description="Disordered" evidence="1">
    <location>
        <begin position="1"/>
        <end position="26"/>
    </location>
</feature>
<gene>
    <name evidence="2" type="ORF">HEB94_008979</name>
</gene>
<dbReference type="Proteomes" id="UP000638648">
    <property type="component" value="Unassembled WGS sequence"/>
</dbReference>
<dbReference type="RefSeq" id="WP_192755233.1">
    <property type="nucleotide sequence ID" value="NZ_BAABJL010000091.1"/>
</dbReference>
<evidence type="ECO:0000313" key="2">
    <source>
        <dbReference type="EMBL" id="MBE1612131.1"/>
    </source>
</evidence>
<evidence type="ECO:0000256" key="1">
    <source>
        <dbReference type="SAM" id="MobiDB-lite"/>
    </source>
</evidence>
<keyword evidence="3" id="KW-1185">Reference proteome</keyword>
<organism evidence="2 3">
    <name type="scientific">Actinopolymorpha pittospori</name>
    <dbReference type="NCBI Taxonomy" id="648752"/>
    <lineage>
        <taxon>Bacteria</taxon>
        <taxon>Bacillati</taxon>
        <taxon>Actinomycetota</taxon>
        <taxon>Actinomycetes</taxon>
        <taxon>Propionibacteriales</taxon>
        <taxon>Actinopolymorphaceae</taxon>
        <taxon>Actinopolymorpha</taxon>
    </lineage>
</organism>
<evidence type="ECO:0000313" key="3">
    <source>
        <dbReference type="Proteomes" id="UP000638648"/>
    </source>
</evidence>
<dbReference type="AlphaFoldDB" id="A0A927N4D8"/>
<reference evidence="2" key="1">
    <citation type="submission" date="2020-10" db="EMBL/GenBank/DDBJ databases">
        <title>Sequencing the genomes of 1000 actinobacteria strains.</title>
        <authorList>
            <person name="Klenk H.-P."/>
        </authorList>
    </citation>
    <scope>NUCLEOTIDE SEQUENCE</scope>
    <source>
        <strain evidence="2">DSM 45354</strain>
    </source>
</reference>
<name>A0A927N4D8_9ACTN</name>
<accession>A0A927N4D8</accession>
<dbReference type="EMBL" id="JADBEM010000001">
    <property type="protein sequence ID" value="MBE1612131.1"/>
    <property type="molecule type" value="Genomic_DNA"/>
</dbReference>
<protein>
    <submittedName>
        <fullName evidence="2">Uncharacterized protein</fullName>
    </submittedName>
</protein>
<sequence length="56" mass="6036">MEQAEQRSAASLADAEQQISRLRTDAAAQVAAARVETEEAQQRMAAALAEKRRGPP</sequence>
<comment type="caution">
    <text evidence="2">The sequence shown here is derived from an EMBL/GenBank/DDBJ whole genome shotgun (WGS) entry which is preliminary data.</text>
</comment>